<keyword evidence="2" id="KW-1185">Reference proteome</keyword>
<organism evidence="1 2">
    <name type="scientific">Propylenella binzhouense</name>
    <dbReference type="NCBI Taxonomy" id="2555902"/>
    <lineage>
        <taxon>Bacteria</taxon>
        <taxon>Pseudomonadati</taxon>
        <taxon>Pseudomonadota</taxon>
        <taxon>Alphaproteobacteria</taxon>
        <taxon>Hyphomicrobiales</taxon>
        <taxon>Propylenellaceae</taxon>
        <taxon>Propylenella</taxon>
    </lineage>
</organism>
<protein>
    <submittedName>
        <fullName evidence="1">Uncharacterized protein</fullName>
    </submittedName>
</protein>
<dbReference type="EMBL" id="SPKJ01000004">
    <property type="protein sequence ID" value="MYZ46544.1"/>
    <property type="molecule type" value="Genomic_DNA"/>
</dbReference>
<comment type="caution">
    <text evidence="1">The sequence shown here is derived from an EMBL/GenBank/DDBJ whole genome shotgun (WGS) entry which is preliminary data.</text>
</comment>
<evidence type="ECO:0000313" key="1">
    <source>
        <dbReference type="EMBL" id="MYZ46544.1"/>
    </source>
</evidence>
<accession>A0A964T248</accession>
<name>A0A964T248_9HYPH</name>
<dbReference type="RefSeq" id="WP_161138895.1">
    <property type="nucleotide sequence ID" value="NZ_SPKJ01000004.1"/>
</dbReference>
<proteinExistence type="predicted"/>
<evidence type="ECO:0000313" key="2">
    <source>
        <dbReference type="Proteomes" id="UP000773614"/>
    </source>
</evidence>
<reference evidence="1" key="1">
    <citation type="submission" date="2019-03" db="EMBL/GenBank/DDBJ databases">
        <title>Afifella sp. nov., isolated from activated sludge.</title>
        <authorList>
            <person name="Li Q."/>
            <person name="Liu Y."/>
        </authorList>
    </citation>
    <scope>NUCLEOTIDE SEQUENCE</scope>
    <source>
        <strain evidence="1">L72</strain>
    </source>
</reference>
<sequence>MAESRGLRQKAEVMFSKMQKKAKTKIGRKALPAYEVDAAAVRKKTAMLRDLRIAKEAADREATPAIASSLAKGSSKA</sequence>
<dbReference type="AlphaFoldDB" id="A0A964T248"/>
<dbReference type="Proteomes" id="UP000773614">
    <property type="component" value="Unassembled WGS sequence"/>
</dbReference>
<gene>
    <name evidence="1" type="ORF">E4O86_02255</name>
</gene>